<sequence>LPITLVLISLFGPYLHRDTISLVSPFHTFLPTTTQQYPASGFSNLRIQLSQNVNFNGTNPTFSSLQRDITTDFAVLIKAR</sequence>
<dbReference type="Proteomes" id="UP000046393">
    <property type="component" value="Unplaced"/>
</dbReference>
<reference evidence="2" key="1">
    <citation type="submission" date="2017-02" db="UniProtKB">
        <authorList>
            <consortium name="WormBaseParasite"/>
        </authorList>
    </citation>
    <scope>IDENTIFICATION</scope>
</reference>
<dbReference type="WBParaSite" id="SMUV_0000836801-mRNA-1">
    <property type="protein sequence ID" value="SMUV_0000836801-mRNA-1"/>
    <property type="gene ID" value="SMUV_0000836801"/>
</dbReference>
<protein>
    <submittedName>
        <fullName evidence="2">SEA domain-containing protein</fullName>
    </submittedName>
</protein>
<proteinExistence type="predicted"/>
<evidence type="ECO:0000313" key="2">
    <source>
        <dbReference type="WBParaSite" id="SMUV_0000836801-mRNA-1"/>
    </source>
</evidence>
<keyword evidence="1" id="KW-1185">Reference proteome</keyword>
<evidence type="ECO:0000313" key="1">
    <source>
        <dbReference type="Proteomes" id="UP000046393"/>
    </source>
</evidence>
<dbReference type="AlphaFoldDB" id="A0A0N5AU45"/>
<accession>A0A0N5AU45</accession>
<name>A0A0N5AU45_9BILA</name>
<organism evidence="1 2">
    <name type="scientific">Syphacia muris</name>
    <dbReference type="NCBI Taxonomy" id="451379"/>
    <lineage>
        <taxon>Eukaryota</taxon>
        <taxon>Metazoa</taxon>
        <taxon>Ecdysozoa</taxon>
        <taxon>Nematoda</taxon>
        <taxon>Chromadorea</taxon>
        <taxon>Rhabditida</taxon>
        <taxon>Spirurina</taxon>
        <taxon>Oxyuridomorpha</taxon>
        <taxon>Oxyuroidea</taxon>
        <taxon>Oxyuridae</taxon>
        <taxon>Syphacia</taxon>
    </lineage>
</organism>